<comment type="caution">
    <text evidence="8">The sequence shown here is derived from an EMBL/GenBank/DDBJ whole genome shotgun (WGS) entry which is preliminary data.</text>
</comment>
<dbReference type="AlphaFoldDB" id="A0A1F7HK92"/>
<dbReference type="GO" id="GO:0034605">
    <property type="term" value="P:cellular response to heat"/>
    <property type="evidence" value="ECO:0007669"/>
    <property type="project" value="TreeGrafter"/>
</dbReference>
<dbReference type="SMART" id="SM00382">
    <property type="entry name" value="AAA"/>
    <property type="match status" value="2"/>
</dbReference>
<evidence type="ECO:0000313" key="9">
    <source>
        <dbReference type="Proteomes" id="UP000177199"/>
    </source>
</evidence>
<evidence type="ECO:0000259" key="6">
    <source>
        <dbReference type="SMART" id="SM00382"/>
    </source>
</evidence>
<dbReference type="InterPro" id="IPR001270">
    <property type="entry name" value="ClpA/B"/>
</dbReference>
<dbReference type="Pfam" id="PF07724">
    <property type="entry name" value="AAA_2"/>
    <property type="match status" value="1"/>
</dbReference>
<proteinExistence type="predicted"/>
<sequence length="667" mass="76653">MRSSLLLFFLFVEIVYILFVPLITFVFFIFLPLIMIISSLKEPEEVKKAKMKKQFVTSHSLTKETYKQTEFWFDYIYDKHLKKKDWWRKENLMSTSPLARDWAIGFTPALDRYCDELISPQYQSTERHIVGRVKELEEIEQILSKTSRANVLIVGDEGIGKHTIIDAFSNKIFKGQSNNILNYKRVLKLNLESVLKETTDQKQREAMVEQLFNEAIEAGNIILVLFDFERYIVSSKEGVNLIIPIQKFAESPNLQFIASTTPYYYEKYIYHSDKLNQLFPRINVSEVTKEDALNILMDIALTFEKRYQITIPYETVFKIITKSEFYITNIPFPEKAISLLDRSASRAFQNKATVLNPDIIDEEITEITQAPTKLDDGLKQKLLDIEKKMVQRVIAQDKAINSLANSIRRAFLLLGKRKKPLASFIFLGPTGVGKTETAKALMETFFENQKKLLRFDMSQFQSKENIQDLIGNPNTQAPGLLTKSIRENPYGILLLDEIEKADKELLNIFLTILDEGYFTDALGEKVDCKNLIIIATSNAASDFIFQSLTTNKTISEQSLVDYLINKNYFSPEFLNRFDGIVYFEPLTKNALNKIAQNMISQLLANYKSSNNISVIVSPKTLDYIVTKGYNKQFGARNMQRTVLNEIGGRIDKQIIEGIIKAGTTVEI</sequence>
<dbReference type="Proteomes" id="UP000177199">
    <property type="component" value="Unassembled WGS sequence"/>
</dbReference>
<keyword evidence="5" id="KW-0812">Transmembrane</keyword>
<accession>A0A1F7HK92</accession>
<dbReference type="GO" id="GO:0016887">
    <property type="term" value="F:ATP hydrolysis activity"/>
    <property type="evidence" value="ECO:0007669"/>
    <property type="project" value="InterPro"/>
</dbReference>
<evidence type="ECO:0008006" key="10">
    <source>
        <dbReference type="Google" id="ProtNLM"/>
    </source>
</evidence>
<keyword evidence="1" id="KW-0677">Repeat</keyword>
<dbReference type="GO" id="GO:0005737">
    <property type="term" value="C:cytoplasm"/>
    <property type="evidence" value="ECO:0007669"/>
    <property type="project" value="TreeGrafter"/>
</dbReference>
<evidence type="ECO:0000259" key="7">
    <source>
        <dbReference type="SMART" id="SM01086"/>
    </source>
</evidence>
<dbReference type="GO" id="GO:0005524">
    <property type="term" value="F:ATP binding"/>
    <property type="evidence" value="ECO:0007669"/>
    <property type="project" value="UniProtKB-KW"/>
</dbReference>
<dbReference type="SMART" id="SM01086">
    <property type="entry name" value="ClpB_D2-small"/>
    <property type="match status" value="1"/>
</dbReference>
<evidence type="ECO:0000313" key="8">
    <source>
        <dbReference type="EMBL" id="OGK31630.1"/>
    </source>
</evidence>
<dbReference type="SUPFAM" id="SSF52540">
    <property type="entry name" value="P-loop containing nucleoside triphosphate hydrolases"/>
    <property type="match status" value="2"/>
</dbReference>
<dbReference type="Pfam" id="PF10431">
    <property type="entry name" value="ClpB_D2-small"/>
    <property type="match status" value="1"/>
</dbReference>
<reference evidence="8 9" key="1">
    <citation type="journal article" date="2016" name="Nat. Commun.">
        <title>Thousands of microbial genomes shed light on interconnected biogeochemical processes in an aquifer system.</title>
        <authorList>
            <person name="Anantharaman K."/>
            <person name="Brown C.T."/>
            <person name="Hug L.A."/>
            <person name="Sharon I."/>
            <person name="Castelle C.J."/>
            <person name="Probst A.J."/>
            <person name="Thomas B.C."/>
            <person name="Singh A."/>
            <person name="Wilkins M.J."/>
            <person name="Karaoz U."/>
            <person name="Brodie E.L."/>
            <person name="Williams K.H."/>
            <person name="Hubbard S.S."/>
            <person name="Banfield J.F."/>
        </authorList>
    </citation>
    <scope>NUCLEOTIDE SEQUENCE [LARGE SCALE GENOMIC DNA]</scope>
</reference>
<keyword evidence="2" id="KW-0547">Nucleotide-binding</keyword>
<dbReference type="InterPro" id="IPR003959">
    <property type="entry name" value="ATPase_AAA_core"/>
</dbReference>
<keyword evidence="3" id="KW-0067">ATP-binding</keyword>
<dbReference type="PANTHER" id="PTHR11638:SF18">
    <property type="entry name" value="HEAT SHOCK PROTEIN 104"/>
    <property type="match status" value="1"/>
</dbReference>
<evidence type="ECO:0000256" key="4">
    <source>
        <dbReference type="ARBA" id="ARBA00023186"/>
    </source>
</evidence>
<dbReference type="CDD" id="cd19499">
    <property type="entry name" value="RecA-like_ClpB_Hsp104-like"/>
    <property type="match status" value="1"/>
</dbReference>
<dbReference type="InterPro" id="IPR041546">
    <property type="entry name" value="ClpA/ClpB_AAA_lid"/>
</dbReference>
<evidence type="ECO:0000256" key="2">
    <source>
        <dbReference type="ARBA" id="ARBA00022741"/>
    </source>
</evidence>
<keyword evidence="5" id="KW-0472">Membrane</keyword>
<dbReference type="Pfam" id="PF17871">
    <property type="entry name" value="AAA_lid_9"/>
    <property type="match status" value="1"/>
</dbReference>
<evidence type="ECO:0000256" key="5">
    <source>
        <dbReference type="SAM" id="Phobius"/>
    </source>
</evidence>
<protein>
    <recommendedName>
        <fullName evidence="10">Sigma-54 factor interaction domain-containing protein</fullName>
    </recommendedName>
</protein>
<feature type="domain" description="AAA+ ATPase" evidence="6">
    <location>
        <begin position="147"/>
        <end position="288"/>
    </location>
</feature>
<dbReference type="Gene3D" id="1.10.8.60">
    <property type="match status" value="2"/>
</dbReference>
<organism evidence="8 9">
    <name type="scientific">Candidatus Roizmanbacteria bacterium RIFCSPHIGHO2_12_FULL_33_9</name>
    <dbReference type="NCBI Taxonomy" id="1802045"/>
    <lineage>
        <taxon>Bacteria</taxon>
        <taxon>Candidatus Roizmaniibacteriota</taxon>
    </lineage>
</organism>
<name>A0A1F7HK92_9BACT</name>
<dbReference type="PANTHER" id="PTHR11638">
    <property type="entry name" value="ATP-DEPENDENT CLP PROTEASE"/>
    <property type="match status" value="1"/>
</dbReference>
<dbReference type="InterPro" id="IPR050130">
    <property type="entry name" value="ClpA_ClpB"/>
</dbReference>
<evidence type="ECO:0000256" key="1">
    <source>
        <dbReference type="ARBA" id="ARBA00022737"/>
    </source>
</evidence>
<feature type="domain" description="Clp ATPase C-terminal" evidence="7">
    <location>
        <begin position="586"/>
        <end position="667"/>
    </location>
</feature>
<dbReference type="PRINTS" id="PR00300">
    <property type="entry name" value="CLPPROTEASEA"/>
</dbReference>
<dbReference type="InterPro" id="IPR003593">
    <property type="entry name" value="AAA+_ATPase"/>
</dbReference>
<dbReference type="Gene3D" id="3.40.50.300">
    <property type="entry name" value="P-loop containing nucleotide triphosphate hydrolases"/>
    <property type="match status" value="2"/>
</dbReference>
<dbReference type="EMBL" id="MFZV01000002">
    <property type="protein sequence ID" value="OGK31630.1"/>
    <property type="molecule type" value="Genomic_DNA"/>
</dbReference>
<keyword evidence="4" id="KW-0143">Chaperone</keyword>
<evidence type="ECO:0000256" key="3">
    <source>
        <dbReference type="ARBA" id="ARBA00022840"/>
    </source>
</evidence>
<keyword evidence="5" id="KW-1133">Transmembrane helix</keyword>
<dbReference type="InterPro" id="IPR019489">
    <property type="entry name" value="Clp_ATPase_C"/>
</dbReference>
<feature type="transmembrane region" description="Helical" evidence="5">
    <location>
        <begin position="7"/>
        <end position="37"/>
    </location>
</feature>
<gene>
    <name evidence="8" type="ORF">A3F29_00060</name>
</gene>
<dbReference type="InterPro" id="IPR027417">
    <property type="entry name" value="P-loop_NTPase"/>
</dbReference>
<feature type="domain" description="AAA+ ATPase" evidence="6">
    <location>
        <begin position="420"/>
        <end position="587"/>
    </location>
</feature>